<evidence type="ECO:0000313" key="1">
    <source>
        <dbReference type="EMBL" id="SMQ64304.1"/>
    </source>
</evidence>
<evidence type="ECO:0000313" key="2">
    <source>
        <dbReference type="Proteomes" id="UP000194469"/>
    </source>
</evidence>
<accession>A0A1Y6ENR5</accession>
<dbReference type="RefSeq" id="WP_086456215.1">
    <property type="nucleotide sequence ID" value="NZ_FXWL01000001.1"/>
</dbReference>
<dbReference type="Proteomes" id="UP000194469">
    <property type="component" value="Unassembled WGS sequence"/>
</dbReference>
<protein>
    <submittedName>
        <fullName evidence="1">Trypsin-like peptidase domain-containing protein</fullName>
    </submittedName>
</protein>
<dbReference type="InterPro" id="IPR009003">
    <property type="entry name" value="Peptidase_S1_PA"/>
</dbReference>
<dbReference type="Pfam" id="PF13365">
    <property type="entry name" value="Trypsin_2"/>
    <property type="match status" value="1"/>
</dbReference>
<dbReference type="EMBL" id="FXWL01000001">
    <property type="protein sequence ID" value="SMQ64304.1"/>
    <property type="molecule type" value="Genomic_DNA"/>
</dbReference>
<keyword evidence="2" id="KW-1185">Reference proteome</keyword>
<name>A0A1Y6ENR5_9SPHN</name>
<reference evidence="2" key="1">
    <citation type="submission" date="2017-04" db="EMBL/GenBank/DDBJ databases">
        <authorList>
            <person name="Varghese N."/>
            <person name="Submissions S."/>
        </authorList>
    </citation>
    <scope>NUCLEOTIDE SEQUENCE [LARGE SCALE GENOMIC DNA]</scope>
    <source>
        <strain evidence="2">UI2</strain>
    </source>
</reference>
<dbReference type="Gene3D" id="2.40.10.10">
    <property type="entry name" value="Trypsin-like serine proteases"/>
    <property type="match status" value="1"/>
</dbReference>
<dbReference type="AlphaFoldDB" id="A0A1Y6ENR5"/>
<gene>
    <name evidence="1" type="ORF">SAMN06295984_0992</name>
</gene>
<dbReference type="GeneID" id="303001065"/>
<sequence length="311" mass="34913">MKEIIVSNVTLSTAMTLAFCDDIEISRSTGFIWSSDGQDFLITNWHCITGVNPLTGKSLSKTGARPNHLTMALATTQFGVKFALDLPLYDAEGEALWMVHPTAGEQVDVVAIPIQGEFRSTEETKRSLAKPFNELESKRHEAFVGDELMIVGFPRNLHIHGLPLFKRATFATEPNLYKDEPSFRHESSHRQVWVDCATRQGMSGSPVIHVKRSTILRPLGSPQEYDDLLDSYSFYGIYSGRVVDPDEDPRIDDQFAAQIGIVWPKPLIERIVKEGVRDRFRREDVFEKTIEGIPIAPRDIADRRDPGSSPG</sequence>
<dbReference type="InterPro" id="IPR043504">
    <property type="entry name" value="Peptidase_S1_PA_chymotrypsin"/>
</dbReference>
<organism evidence="1 2">
    <name type="scientific">Sphingopyxis terrae subsp. ummariensis</name>
    <dbReference type="NCBI Taxonomy" id="429001"/>
    <lineage>
        <taxon>Bacteria</taxon>
        <taxon>Pseudomonadati</taxon>
        <taxon>Pseudomonadota</taxon>
        <taxon>Alphaproteobacteria</taxon>
        <taxon>Sphingomonadales</taxon>
        <taxon>Sphingomonadaceae</taxon>
        <taxon>Sphingopyxis</taxon>
    </lineage>
</organism>
<proteinExistence type="predicted"/>
<dbReference type="SUPFAM" id="SSF50494">
    <property type="entry name" value="Trypsin-like serine proteases"/>
    <property type="match status" value="1"/>
</dbReference>